<evidence type="ECO:0000256" key="4">
    <source>
        <dbReference type="ARBA" id="ARBA00023242"/>
    </source>
</evidence>
<dbReference type="Pfam" id="PF08167">
    <property type="entry name" value="RIX1"/>
    <property type="match status" value="1"/>
</dbReference>
<feature type="domain" description="Pre-rRNA-processing protein RIX1 N-terminal" evidence="6">
    <location>
        <begin position="13"/>
        <end position="206"/>
    </location>
</feature>
<evidence type="ECO:0000256" key="3">
    <source>
        <dbReference type="ARBA" id="ARBA00021502"/>
    </source>
</evidence>
<dbReference type="SUPFAM" id="SSF48371">
    <property type="entry name" value="ARM repeat"/>
    <property type="match status" value="1"/>
</dbReference>
<gene>
    <name evidence="7" type="ORF">O181_044163</name>
</gene>
<evidence type="ECO:0000313" key="8">
    <source>
        <dbReference type="Proteomes" id="UP000765509"/>
    </source>
</evidence>
<comment type="subcellular location">
    <subcellularLocation>
        <location evidence="1">Nucleus</location>
    </subcellularLocation>
</comment>
<dbReference type="GO" id="GO:0006364">
    <property type="term" value="P:rRNA processing"/>
    <property type="evidence" value="ECO:0007669"/>
    <property type="project" value="TreeGrafter"/>
</dbReference>
<dbReference type="AlphaFoldDB" id="A0A9Q3DPK0"/>
<comment type="similarity">
    <text evidence="2">Belongs to the RIX1/PELP1 family.</text>
</comment>
<dbReference type="PANTHER" id="PTHR34105">
    <property type="entry name" value="PROLINE-, GLUTAMIC ACID- AND LEUCINE-RICH PROTEIN 1"/>
    <property type="match status" value="1"/>
</dbReference>
<keyword evidence="8" id="KW-1185">Reference proteome</keyword>
<evidence type="ECO:0000256" key="2">
    <source>
        <dbReference type="ARBA" id="ARBA00010511"/>
    </source>
</evidence>
<dbReference type="EMBL" id="AVOT02017944">
    <property type="protein sequence ID" value="MBW0504448.1"/>
    <property type="molecule type" value="Genomic_DNA"/>
</dbReference>
<sequence>MNSSSIDSIGFILSTYLSTDTSAAQSASLVCSIVSQFQLLRRKNEVSDETASSVLNRWSLRLNSLLGSKNASLNLLGAQLALMNLNQDPNVLLADGPRWLSASQFIIARDPPSEFHSLSAAIDLVLCIFEYGSKWPEFARENCDSKTIFSIGKALIAISGGQLDDRNIRCLGLRTLATLVVRYPSLLRPMASELEAVALTNLLHDDTIISTSCTSLFINLYRLSGKVEASSSWAKTIKATIGTIDIVLDALLSPMLKEARLDFDSGFPPSKLSPLEIPPQDLISPRDVDPSSEANQLASQGVLLLVRRVDRLVRVIVAMLSQPTERAVSLPLGELSVLGYRLLLLGKSEPHEQPDLKWKSAWDCMGGTFLVRAVGCRLIAKLAECTATRFSPFATPTLSIIASAIEAAQDGETGSTPDTSVLCYTYARIVSGCLPSPATLSSTLEHVLKAVLNDVACIYARSDSFMSLSSTLNSTSKKAKKKAKKFNCDETWNAPMVADPMNFSIAERALSTLELLLAAVPHFFPSPYLSLSVRLLLSLASHPSFAHPASNGSDSSTILVVTSMPPTNSPNLAFATHPILRLRILRCLVKCLPVQRTSAQRLMGLNLAQNLTGILHNILTCKDDSTGELAHLARSGLNIINLMIRPRVPPIYLTEAQVNCEEDVEIPQDESEDETGDAISEGIAVETPRKAPELVACASSMCRSPDQCIDNNQELPAKSTAALTANSASHSNVLLKKSVNTTFPFATSATVTQKQDTPVLSYQALGTKYPEIRKRKSDDSEVQDLAPPPIKKRIDQCKVDSDDESDDEPIPQLIFDESDVQSDA</sequence>
<evidence type="ECO:0000256" key="5">
    <source>
        <dbReference type="SAM" id="MobiDB-lite"/>
    </source>
</evidence>
<evidence type="ECO:0000313" key="7">
    <source>
        <dbReference type="EMBL" id="MBW0504448.1"/>
    </source>
</evidence>
<reference evidence="7" key="1">
    <citation type="submission" date="2021-03" db="EMBL/GenBank/DDBJ databases">
        <title>Draft genome sequence of rust myrtle Austropuccinia psidii MF-1, a brazilian biotype.</title>
        <authorList>
            <person name="Quecine M.C."/>
            <person name="Pachon D.M.R."/>
            <person name="Bonatelli M.L."/>
            <person name="Correr F.H."/>
            <person name="Franceschini L.M."/>
            <person name="Leite T.F."/>
            <person name="Margarido G.R.A."/>
            <person name="Almeida C.A."/>
            <person name="Ferrarezi J.A."/>
            <person name="Labate C.A."/>
        </authorList>
    </citation>
    <scope>NUCLEOTIDE SEQUENCE</scope>
    <source>
        <strain evidence="7">MF-1</strain>
    </source>
</reference>
<accession>A0A9Q3DPK0</accession>
<evidence type="ECO:0000256" key="1">
    <source>
        <dbReference type="ARBA" id="ARBA00004123"/>
    </source>
</evidence>
<dbReference type="Proteomes" id="UP000765509">
    <property type="component" value="Unassembled WGS sequence"/>
</dbReference>
<dbReference type="PANTHER" id="PTHR34105:SF1">
    <property type="entry name" value="PROLINE-, GLUTAMIC ACID- AND LEUCINE-RICH PROTEIN 1"/>
    <property type="match status" value="1"/>
</dbReference>
<dbReference type="GO" id="GO:0005634">
    <property type="term" value="C:nucleus"/>
    <property type="evidence" value="ECO:0007669"/>
    <property type="project" value="UniProtKB-SubCell"/>
</dbReference>
<dbReference type="InterPro" id="IPR016024">
    <property type="entry name" value="ARM-type_fold"/>
</dbReference>
<protein>
    <recommendedName>
        <fullName evidence="3">Pre-rRNA-processing protein RIX1</fullName>
    </recommendedName>
</protein>
<name>A0A9Q3DPK0_9BASI</name>
<proteinExistence type="inferred from homology"/>
<comment type="caution">
    <text evidence="7">The sequence shown here is derived from an EMBL/GenBank/DDBJ whole genome shotgun (WGS) entry which is preliminary data.</text>
</comment>
<organism evidence="7 8">
    <name type="scientific">Austropuccinia psidii MF-1</name>
    <dbReference type="NCBI Taxonomy" id="1389203"/>
    <lineage>
        <taxon>Eukaryota</taxon>
        <taxon>Fungi</taxon>
        <taxon>Dikarya</taxon>
        <taxon>Basidiomycota</taxon>
        <taxon>Pucciniomycotina</taxon>
        <taxon>Pucciniomycetes</taxon>
        <taxon>Pucciniales</taxon>
        <taxon>Sphaerophragmiaceae</taxon>
        <taxon>Austropuccinia</taxon>
    </lineage>
</organism>
<keyword evidence="4" id="KW-0539">Nucleus</keyword>
<dbReference type="OrthoDB" id="20900at2759"/>
<dbReference type="InterPro" id="IPR012583">
    <property type="entry name" value="RIX1_N"/>
</dbReference>
<feature type="region of interest" description="Disordered" evidence="5">
    <location>
        <begin position="771"/>
        <end position="824"/>
    </location>
</feature>
<evidence type="ECO:0000259" key="6">
    <source>
        <dbReference type="Pfam" id="PF08167"/>
    </source>
</evidence>